<proteinExistence type="predicted"/>
<name>A0A2M8KTJ4_9BACT</name>
<dbReference type="Pfam" id="PF11535">
    <property type="entry name" value="Calci_bind_CcbP"/>
    <property type="match status" value="1"/>
</dbReference>
<accession>A0A2M8KTJ4</accession>
<reference evidence="2" key="1">
    <citation type="submission" date="2017-09" db="EMBL/GenBank/DDBJ databases">
        <title>Depth-based differentiation of microbial function through sediment-hosted aquifers and enrichment of novel symbionts in the deep terrestrial subsurface.</title>
        <authorList>
            <person name="Probst A.J."/>
            <person name="Ladd B."/>
            <person name="Jarett J.K."/>
            <person name="Geller-Mcgrath D.E."/>
            <person name="Sieber C.M.K."/>
            <person name="Emerson J.B."/>
            <person name="Anantharaman K."/>
            <person name="Thomas B.C."/>
            <person name="Malmstrom R."/>
            <person name="Stieglmeier M."/>
            <person name="Klingl A."/>
            <person name="Woyke T."/>
            <person name="Ryan C.M."/>
            <person name="Banfield J.F."/>
        </authorList>
    </citation>
    <scope>NUCLEOTIDE SEQUENCE [LARGE SCALE GENOMIC DNA]</scope>
</reference>
<dbReference type="InterPro" id="IPR020994">
    <property type="entry name" value="Uncharacterised_Ca-bd_CcbP"/>
</dbReference>
<dbReference type="AlphaFoldDB" id="A0A2M8KTJ4"/>
<comment type="caution">
    <text evidence="1">The sequence shown here is derived from an EMBL/GenBank/DDBJ whole genome shotgun (WGS) entry which is preliminary data.</text>
</comment>
<protein>
    <submittedName>
        <fullName evidence="1">Uncharacterized protein</fullName>
    </submittedName>
</protein>
<evidence type="ECO:0000313" key="2">
    <source>
        <dbReference type="Proteomes" id="UP000229554"/>
    </source>
</evidence>
<sequence length="102" mass="11946">MPNNKQLDNLIEEATVDCYDEYECLAGFSSYLGDKLLFPFSAQIVGEEVKVVGLDFDEEQIKAVCEKQGKKYKINILNIEYTQKNVKNYQYIEAFRKWFGRK</sequence>
<dbReference type="Proteomes" id="UP000229554">
    <property type="component" value="Unassembled WGS sequence"/>
</dbReference>
<evidence type="ECO:0000313" key="1">
    <source>
        <dbReference type="EMBL" id="PJE63264.1"/>
    </source>
</evidence>
<organism evidence="1 2">
    <name type="scientific">Candidatus Roizmanbacteria bacterium CG10_big_fil_rev_8_21_14_0_10_39_6</name>
    <dbReference type="NCBI Taxonomy" id="1974853"/>
    <lineage>
        <taxon>Bacteria</taxon>
        <taxon>Candidatus Roizmaniibacteriota</taxon>
    </lineage>
</organism>
<gene>
    <name evidence="1" type="ORF">COU88_00480</name>
</gene>
<dbReference type="EMBL" id="PFED01000020">
    <property type="protein sequence ID" value="PJE63264.1"/>
    <property type="molecule type" value="Genomic_DNA"/>
</dbReference>